<gene>
    <name evidence="2" type="ORF">M9458_031744</name>
</gene>
<dbReference type="FunFam" id="3.20.20.140:FF:000174">
    <property type="entry name" value="Dihydropyrimidinase-related protein 2"/>
    <property type="match status" value="1"/>
</dbReference>
<dbReference type="Proteomes" id="UP001529510">
    <property type="component" value="Unassembled WGS sequence"/>
</dbReference>
<evidence type="ECO:0000313" key="2">
    <source>
        <dbReference type="EMBL" id="KAL0171433.1"/>
    </source>
</evidence>
<feature type="non-terminal residue" evidence="2">
    <location>
        <position position="63"/>
    </location>
</feature>
<name>A0ABD0PBH5_CIRMR</name>
<comment type="similarity">
    <text evidence="1">Belongs to the metallo-dependent hydrolases superfamily. Hydantoinase/dihydropyrimidinase family.</text>
</comment>
<organism evidence="2 3">
    <name type="scientific">Cirrhinus mrigala</name>
    <name type="common">Mrigala</name>
    <dbReference type="NCBI Taxonomy" id="683832"/>
    <lineage>
        <taxon>Eukaryota</taxon>
        <taxon>Metazoa</taxon>
        <taxon>Chordata</taxon>
        <taxon>Craniata</taxon>
        <taxon>Vertebrata</taxon>
        <taxon>Euteleostomi</taxon>
        <taxon>Actinopterygii</taxon>
        <taxon>Neopterygii</taxon>
        <taxon>Teleostei</taxon>
        <taxon>Ostariophysi</taxon>
        <taxon>Cypriniformes</taxon>
        <taxon>Cyprinidae</taxon>
        <taxon>Labeoninae</taxon>
        <taxon>Labeonini</taxon>
        <taxon>Cirrhinus</taxon>
    </lineage>
</organism>
<accession>A0ABD0PBH5</accession>
<dbReference type="PANTHER" id="PTHR11647:SF50">
    <property type="entry name" value="DIHYDROPYRIMIDINASE"/>
    <property type="match status" value="1"/>
</dbReference>
<dbReference type="PANTHER" id="PTHR11647">
    <property type="entry name" value="HYDRANTOINASE/DIHYDROPYRIMIDINASE FAMILY MEMBER"/>
    <property type="match status" value="1"/>
</dbReference>
<dbReference type="Gene3D" id="3.20.20.140">
    <property type="entry name" value="Metal-dependent hydrolases"/>
    <property type="match status" value="1"/>
</dbReference>
<evidence type="ECO:0008006" key="4">
    <source>
        <dbReference type="Google" id="ProtNLM"/>
    </source>
</evidence>
<dbReference type="InterPro" id="IPR032466">
    <property type="entry name" value="Metal_Hydrolase"/>
</dbReference>
<evidence type="ECO:0000313" key="3">
    <source>
        <dbReference type="Proteomes" id="UP001529510"/>
    </source>
</evidence>
<keyword evidence="3" id="KW-1185">Reference proteome</keyword>
<sequence length="63" mass="6757">GAKRMLSLGITGPEGHEMCRPEEVEAEATQRAVTIAHAVNCPLYVVHVMSKSAAKVVANARRN</sequence>
<dbReference type="SUPFAM" id="SSF51556">
    <property type="entry name" value="Metallo-dependent hydrolases"/>
    <property type="match status" value="1"/>
</dbReference>
<dbReference type="AlphaFoldDB" id="A0ABD0PBH5"/>
<protein>
    <recommendedName>
        <fullName evidence="4">Dihydropyrimidinase</fullName>
    </recommendedName>
</protein>
<comment type="caution">
    <text evidence="2">The sequence shown here is derived from an EMBL/GenBank/DDBJ whole genome shotgun (WGS) entry which is preliminary data.</text>
</comment>
<evidence type="ECO:0000256" key="1">
    <source>
        <dbReference type="ARBA" id="ARBA00008829"/>
    </source>
</evidence>
<feature type="non-terminal residue" evidence="2">
    <location>
        <position position="1"/>
    </location>
</feature>
<proteinExistence type="inferred from homology"/>
<dbReference type="EMBL" id="JAMKFB020000016">
    <property type="protein sequence ID" value="KAL0171433.1"/>
    <property type="molecule type" value="Genomic_DNA"/>
</dbReference>
<reference evidence="2 3" key="1">
    <citation type="submission" date="2024-05" db="EMBL/GenBank/DDBJ databases">
        <title>Genome sequencing and assembly of Indian major carp, Cirrhinus mrigala (Hamilton, 1822).</title>
        <authorList>
            <person name="Mohindra V."/>
            <person name="Chowdhury L.M."/>
            <person name="Lal K."/>
            <person name="Jena J.K."/>
        </authorList>
    </citation>
    <scope>NUCLEOTIDE SEQUENCE [LARGE SCALE GENOMIC DNA]</scope>
    <source>
        <strain evidence="2">CM1030</strain>
        <tissue evidence="2">Blood</tissue>
    </source>
</reference>
<dbReference type="InterPro" id="IPR050378">
    <property type="entry name" value="Metallo-dep_Hydrolases_sf"/>
</dbReference>